<dbReference type="OrthoDB" id="9801155at2"/>
<organism evidence="9 11">
    <name type="scientific">Methylobacterium oxalidis</name>
    <dbReference type="NCBI Taxonomy" id="944322"/>
    <lineage>
        <taxon>Bacteria</taxon>
        <taxon>Pseudomonadati</taxon>
        <taxon>Pseudomonadota</taxon>
        <taxon>Alphaproteobacteria</taxon>
        <taxon>Hyphomicrobiales</taxon>
        <taxon>Methylobacteriaceae</taxon>
        <taxon>Methylobacterium</taxon>
    </lineage>
</organism>
<gene>
    <name evidence="10" type="ORF">GCM10007888_56610</name>
    <name evidence="9" type="ORF">MOX02_55010</name>
</gene>
<protein>
    <submittedName>
        <fullName evidence="9">Cytochrome P450</fullName>
    </submittedName>
</protein>
<dbReference type="InterPro" id="IPR001128">
    <property type="entry name" value="Cyt_P450"/>
</dbReference>
<name>A0A512JBX6_9HYPH</name>
<dbReference type="EMBL" id="BSPK01000111">
    <property type="protein sequence ID" value="GLS67278.1"/>
    <property type="molecule type" value="Genomic_DNA"/>
</dbReference>
<comment type="similarity">
    <text evidence="2">Belongs to the cytochrome P450 family.</text>
</comment>
<keyword evidence="6" id="KW-0408">Iron</keyword>
<dbReference type="SUPFAM" id="SSF48264">
    <property type="entry name" value="Cytochrome P450"/>
    <property type="match status" value="1"/>
</dbReference>
<reference evidence="9 11" key="3">
    <citation type="submission" date="2019-07" db="EMBL/GenBank/DDBJ databases">
        <title>Whole genome shotgun sequence of Methylobacterium oxalidis NBRC 107715.</title>
        <authorList>
            <person name="Hosoyama A."/>
            <person name="Uohara A."/>
            <person name="Ohji S."/>
            <person name="Ichikawa N."/>
        </authorList>
    </citation>
    <scope>NUCLEOTIDE SEQUENCE [LARGE SCALE GENOMIC DNA]</scope>
    <source>
        <strain evidence="9 11">NBRC 107715</strain>
    </source>
</reference>
<accession>A0A512JBX6</accession>
<dbReference type="PANTHER" id="PTHR46696:SF1">
    <property type="entry name" value="CYTOCHROME P450 YJIB-RELATED"/>
    <property type="match status" value="1"/>
</dbReference>
<dbReference type="InterPro" id="IPR036396">
    <property type="entry name" value="Cyt_P450_sf"/>
</dbReference>
<dbReference type="Pfam" id="PF00067">
    <property type="entry name" value="p450"/>
    <property type="match status" value="1"/>
</dbReference>
<keyword evidence="4" id="KW-0479">Metal-binding</keyword>
<dbReference type="FunFam" id="1.10.630.10:FF:000018">
    <property type="entry name" value="Cytochrome P450 monooxygenase"/>
    <property type="match status" value="1"/>
</dbReference>
<proteinExistence type="inferred from homology"/>
<dbReference type="EMBL" id="BJZU01000155">
    <property type="protein sequence ID" value="GEP07463.1"/>
    <property type="molecule type" value="Genomic_DNA"/>
</dbReference>
<evidence type="ECO:0000256" key="7">
    <source>
        <dbReference type="ARBA" id="ARBA00023033"/>
    </source>
</evidence>
<comment type="caution">
    <text evidence="9">The sequence shown here is derived from an EMBL/GenBank/DDBJ whole genome shotgun (WGS) entry which is preliminary data.</text>
</comment>
<evidence type="ECO:0000256" key="2">
    <source>
        <dbReference type="ARBA" id="ARBA00010617"/>
    </source>
</evidence>
<evidence type="ECO:0000256" key="3">
    <source>
        <dbReference type="ARBA" id="ARBA00022617"/>
    </source>
</evidence>
<dbReference type="GO" id="GO:0004497">
    <property type="term" value="F:monooxygenase activity"/>
    <property type="evidence" value="ECO:0007669"/>
    <property type="project" value="UniProtKB-KW"/>
</dbReference>
<dbReference type="GO" id="GO:0005506">
    <property type="term" value="F:iron ion binding"/>
    <property type="evidence" value="ECO:0007669"/>
    <property type="project" value="InterPro"/>
</dbReference>
<evidence type="ECO:0000256" key="5">
    <source>
        <dbReference type="ARBA" id="ARBA00023002"/>
    </source>
</evidence>
<evidence type="ECO:0000313" key="9">
    <source>
        <dbReference type="EMBL" id="GEP07463.1"/>
    </source>
</evidence>
<evidence type="ECO:0000256" key="1">
    <source>
        <dbReference type="ARBA" id="ARBA00001971"/>
    </source>
</evidence>
<reference evidence="12" key="2">
    <citation type="journal article" date="2019" name="Int. J. Syst. Evol. Microbiol.">
        <title>The Global Catalogue of Microorganisms (GCM) 10K type strain sequencing project: providing services to taxonomists for standard genome sequencing and annotation.</title>
        <authorList>
            <consortium name="The Broad Institute Genomics Platform"/>
            <consortium name="The Broad Institute Genome Sequencing Center for Infectious Disease"/>
            <person name="Wu L."/>
            <person name="Ma J."/>
        </authorList>
    </citation>
    <scope>NUCLEOTIDE SEQUENCE [LARGE SCALE GENOMIC DNA]</scope>
    <source>
        <strain evidence="12">NBRC 107715</strain>
    </source>
</reference>
<evidence type="ECO:0000313" key="12">
    <source>
        <dbReference type="Proteomes" id="UP001156856"/>
    </source>
</evidence>
<evidence type="ECO:0000313" key="11">
    <source>
        <dbReference type="Proteomes" id="UP000321960"/>
    </source>
</evidence>
<keyword evidence="5" id="KW-0560">Oxidoreductase</keyword>
<dbReference type="GO" id="GO:0016705">
    <property type="term" value="F:oxidoreductase activity, acting on paired donors, with incorporation or reduction of molecular oxygen"/>
    <property type="evidence" value="ECO:0007669"/>
    <property type="project" value="InterPro"/>
</dbReference>
<dbReference type="RefSeq" id="WP_147028912.1">
    <property type="nucleotide sequence ID" value="NZ_BJZU01000155.1"/>
</dbReference>
<dbReference type="CDD" id="cd20625">
    <property type="entry name" value="CYP164-like"/>
    <property type="match status" value="1"/>
</dbReference>
<dbReference type="InterPro" id="IPR002397">
    <property type="entry name" value="Cyt_P450_B"/>
</dbReference>
<dbReference type="Proteomes" id="UP000321960">
    <property type="component" value="Unassembled WGS sequence"/>
</dbReference>
<sequence>MADPTLLDQVKDKANRADPYPLFARLRRTPVSRQHDGTYVAATHGAIASLLGDPRISSETLPPADRPLTGNPFTDWIVKPVRDRITDAHRPFIFRDPPDHDRLRGCVMNQFSTGRVQRMRARSDRLVSDLLEKMCGTREIDIVDDLAYPLPVTVICELFGVPSEDEPKFHGWATQLATALEPDSLEDDEIRAKNSRCFDEISAYMADLIRDKRRHPRDDMLSGLANEDAPGAGRMNDYDLIATSILMLVAGHETTVNLITNGTLALVRHPEALARLRAEPSWAPRVVEEMLRYDPPVQFRTRRALADIEVAGTTIPEGADVVLLLASGNRDEAVFADPDRFDPERGGIRHLGFGGSLHYCVGAPLARFETEAALTALSRRLRNPRLCEDPPPYRTGAALRGPEHLRLAIDGLD</sequence>
<reference evidence="10" key="4">
    <citation type="submission" date="2023-01" db="EMBL/GenBank/DDBJ databases">
        <title>Draft genome sequence of Methylobacterium oxalidis strain NBRC 107715.</title>
        <authorList>
            <person name="Sun Q."/>
            <person name="Mori K."/>
        </authorList>
    </citation>
    <scope>NUCLEOTIDE SEQUENCE</scope>
    <source>
        <strain evidence="10">NBRC 107715</strain>
    </source>
</reference>
<reference evidence="10" key="1">
    <citation type="journal article" date="2014" name="Int. J. Syst. Evol. Microbiol.">
        <title>Complete genome of a new Firmicutes species belonging to the dominant human colonic microbiota ('Ruminococcus bicirculans') reveals two chromosomes and a selective capacity to utilize plant glucans.</title>
        <authorList>
            <consortium name="NISC Comparative Sequencing Program"/>
            <person name="Wegmann U."/>
            <person name="Louis P."/>
            <person name="Goesmann A."/>
            <person name="Henrissat B."/>
            <person name="Duncan S.H."/>
            <person name="Flint H.J."/>
        </authorList>
    </citation>
    <scope>NUCLEOTIDE SEQUENCE</scope>
    <source>
        <strain evidence="10">NBRC 107715</strain>
    </source>
</reference>
<comment type="function">
    <text evidence="8">Cytochromes P450 are a group of heme-thiolate monooxygenases. They oxidize a variety of structurally unrelated compounds, including steroids, fatty acids, and xenobiotics.</text>
</comment>
<keyword evidence="12" id="KW-1185">Reference proteome</keyword>
<dbReference type="Gene3D" id="1.10.630.10">
    <property type="entry name" value="Cytochrome P450"/>
    <property type="match status" value="1"/>
</dbReference>
<evidence type="ECO:0000256" key="4">
    <source>
        <dbReference type="ARBA" id="ARBA00022723"/>
    </source>
</evidence>
<dbReference type="AlphaFoldDB" id="A0A512JBX6"/>
<dbReference type="PRINTS" id="PR00359">
    <property type="entry name" value="BP450"/>
</dbReference>
<dbReference type="GO" id="GO:0020037">
    <property type="term" value="F:heme binding"/>
    <property type="evidence" value="ECO:0007669"/>
    <property type="project" value="InterPro"/>
</dbReference>
<comment type="cofactor">
    <cofactor evidence="1">
        <name>heme</name>
        <dbReference type="ChEBI" id="CHEBI:30413"/>
    </cofactor>
</comment>
<keyword evidence="3" id="KW-0349">Heme</keyword>
<dbReference type="PANTHER" id="PTHR46696">
    <property type="entry name" value="P450, PUTATIVE (EUROFUNG)-RELATED"/>
    <property type="match status" value="1"/>
</dbReference>
<evidence type="ECO:0000313" key="10">
    <source>
        <dbReference type="EMBL" id="GLS67278.1"/>
    </source>
</evidence>
<dbReference type="Proteomes" id="UP001156856">
    <property type="component" value="Unassembled WGS sequence"/>
</dbReference>
<evidence type="ECO:0000256" key="8">
    <source>
        <dbReference type="ARBA" id="ARBA00043906"/>
    </source>
</evidence>
<keyword evidence="7" id="KW-0503">Monooxygenase</keyword>
<evidence type="ECO:0000256" key="6">
    <source>
        <dbReference type="ARBA" id="ARBA00023004"/>
    </source>
</evidence>